<reference evidence="7" key="1">
    <citation type="submission" date="2012-03" db="EMBL/GenBank/DDBJ databases">
        <title>Functional metagenomics reveals considerable lignocellulase gene clusters in the gut microbiome of a wood-feeding higher termite.</title>
        <authorList>
            <person name="Liu N."/>
        </authorList>
    </citation>
    <scope>NUCLEOTIDE SEQUENCE</scope>
</reference>
<organism evidence="7">
    <name type="scientific">uncultured bacterium contig00034</name>
    <dbReference type="NCBI Taxonomy" id="1181523"/>
    <lineage>
        <taxon>Bacteria</taxon>
        <taxon>environmental samples</taxon>
    </lineage>
</organism>
<dbReference type="InterPro" id="IPR011650">
    <property type="entry name" value="Peptidase_M20_dimer"/>
</dbReference>
<evidence type="ECO:0000256" key="3">
    <source>
        <dbReference type="ARBA" id="ARBA00022723"/>
    </source>
</evidence>
<dbReference type="EMBL" id="JQ844183">
    <property type="protein sequence ID" value="AGS52147.1"/>
    <property type="molecule type" value="Genomic_DNA"/>
</dbReference>
<dbReference type="Pfam" id="PF01546">
    <property type="entry name" value="Peptidase_M20"/>
    <property type="match status" value="1"/>
</dbReference>
<name>A0A806JYT4_9BACT</name>
<comment type="similarity">
    <text evidence="1">Belongs to the peptidase M20A family.</text>
</comment>
<sequence>MVEIIVCVLSGLLGVLVILLGICCVRAVAVKNRKPYAAAPPVDGARSKKAAEALSDMIKAQTVNAPDADPEVVRGEFEKHRKALEAHFPLTHKVCERTLINDAMLLHWKSKHPERAAVVLMAHSDVVPATGRWQYPPFSGEIADGAVRGRGAVDTKGSLCAIFQAVEELLAEGFEPPCDIYIESSDNEEISGPGAPSMRDELTKRGVKLRLVLDEGGAVVTSPLPGLNGYYAMLGIVEKGFANVRFTARSAGGHASAPPRNSPFARLAAFICEMEKRPPFKRQISPPMRRMISALAPDMGFPMRLIMSNLWLFSPLIKAVVPRLSPVASAMLSTTCAFTMSEGSQAANVLPETASVTANMRFIMHQTMVPSIEAVKKAAAKYGLETEVLYAHDCSSIVDTGSDEYRFVSRLAGELFPDAGQSPYIMVGGTDARHFSEVCPAVIRFSPLMVNKPQLDSIHGLDENIDVTALGRAAGFYRRLIEGLADIC</sequence>
<evidence type="ECO:0000256" key="1">
    <source>
        <dbReference type="ARBA" id="ARBA00006247"/>
    </source>
</evidence>
<proteinExistence type="inferred from homology"/>
<dbReference type="GO" id="GO:0046872">
    <property type="term" value="F:metal ion binding"/>
    <property type="evidence" value="ECO:0007669"/>
    <property type="project" value="UniProtKB-KW"/>
</dbReference>
<dbReference type="GO" id="GO:0006508">
    <property type="term" value="P:proteolysis"/>
    <property type="evidence" value="ECO:0007669"/>
    <property type="project" value="UniProtKB-KW"/>
</dbReference>
<dbReference type="PANTHER" id="PTHR45962">
    <property type="entry name" value="N-FATTY-ACYL-AMINO ACID SYNTHASE/HYDROLASE PM20D1"/>
    <property type="match status" value="1"/>
</dbReference>
<evidence type="ECO:0000259" key="6">
    <source>
        <dbReference type="Pfam" id="PF07687"/>
    </source>
</evidence>
<dbReference type="Pfam" id="PF07687">
    <property type="entry name" value="M20_dimer"/>
    <property type="match status" value="1"/>
</dbReference>
<keyword evidence="2" id="KW-0645">Protease</keyword>
<dbReference type="AlphaFoldDB" id="A0A806JYT4"/>
<feature type="domain" description="Peptidase M20 dimerisation" evidence="6">
    <location>
        <begin position="238"/>
        <end position="385"/>
    </location>
</feature>
<dbReference type="PANTHER" id="PTHR45962:SF1">
    <property type="entry name" value="N-FATTY-ACYL-AMINO ACID SYNTHASE_HYDROLASE PM20D1"/>
    <property type="match status" value="1"/>
</dbReference>
<evidence type="ECO:0000313" key="7">
    <source>
        <dbReference type="EMBL" id="AGS52147.1"/>
    </source>
</evidence>
<dbReference type="Gene3D" id="1.10.150.900">
    <property type="match status" value="1"/>
</dbReference>
<dbReference type="Gene3D" id="3.40.630.10">
    <property type="entry name" value="Zn peptidases"/>
    <property type="match status" value="1"/>
</dbReference>
<dbReference type="Gene3D" id="3.30.70.360">
    <property type="match status" value="1"/>
</dbReference>
<evidence type="ECO:0000256" key="4">
    <source>
        <dbReference type="ARBA" id="ARBA00022801"/>
    </source>
</evidence>
<evidence type="ECO:0000256" key="2">
    <source>
        <dbReference type="ARBA" id="ARBA00022670"/>
    </source>
</evidence>
<dbReference type="InterPro" id="IPR036264">
    <property type="entry name" value="Bact_exopeptidase_dim_dom"/>
</dbReference>
<keyword evidence="4" id="KW-0378">Hydrolase</keyword>
<dbReference type="SUPFAM" id="SSF53187">
    <property type="entry name" value="Zn-dependent exopeptidases"/>
    <property type="match status" value="1"/>
</dbReference>
<protein>
    <submittedName>
        <fullName evidence="7">Peptidase M20</fullName>
    </submittedName>
</protein>
<keyword evidence="3" id="KW-0479">Metal-binding</keyword>
<dbReference type="GO" id="GO:0008233">
    <property type="term" value="F:peptidase activity"/>
    <property type="evidence" value="ECO:0007669"/>
    <property type="project" value="UniProtKB-KW"/>
</dbReference>
<keyword evidence="5" id="KW-0862">Zinc</keyword>
<dbReference type="InterPro" id="IPR002933">
    <property type="entry name" value="Peptidase_M20"/>
</dbReference>
<dbReference type="SUPFAM" id="SSF55031">
    <property type="entry name" value="Bacterial exopeptidase dimerisation domain"/>
    <property type="match status" value="1"/>
</dbReference>
<dbReference type="InterPro" id="IPR047177">
    <property type="entry name" value="Pept_M20A"/>
</dbReference>
<evidence type="ECO:0000256" key="5">
    <source>
        <dbReference type="ARBA" id="ARBA00022833"/>
    </source>
</evidence>
<accession>A0A806JYT4</accession>